<evidence type="ECO:0000313" key="1">
    <source>
        <dbReference type="EMBL" id="KIK17440.1"/>
    </source>
</evidence>
<dbReference type="OrthoDB" id="423576at2759"/>
<proteinExistence type="predicted"/>
<protein>
    <submittedName>
        <fullName evidence="1">Uncharacterized protein</fullName>
    </submittedName>
</protein>
<dbReference type="AlphaFoldDB" id="A0A0C9XY93"/>
<sequence length="438" mass="47655">MGIGYLGRFLRRPRSRAPTGITAVAQDPTTHPGNGGARIAASVDTTGKTANITETGGDDKGGHNECCISTSALSRVFRGVVVATKAPDEVAAPIHAWISSYESKGASEHDATATSLRPEEWCKAAASSLLHEDSKQLVRAAIGVAFLREKARRSQHATPADLAMVWDLVRGAIIHPMTTGPCFTASRSSQGFLAVPLCSLLKDGNIDELYRFHIWLPDGQRGNLDFAVHSHQAYAQSWILTGVGKDYQYMFEPVTSMADATHAMYALSWADGKNTSAAYKTHQTSSTVVNTGKLGRTTCTAGPTVHTRDMSYYIRSAAFHSTEVAPDTLHATLFVFDSHRGFVKDAPVLGPKDTESSTQLRDPAGVTPAAVANMVETMRQWEVLMEQGQRHSERAEWEHAQQAFNKALNLCESVPDFPNAARYKQQVLDQLEIVQSEL</sequence>
<name>A0A0C9XY93_9AGAM</name>
<dbReference type="EMBL" id="KN833828">
    <property type="protein sequence ID" value="KIK17440.1"/>
    <property type="molecule type" value="Genomic_DNA"/>
</dbReference>
<organism evidence="1 2">
    <name type="scientific">Pisolithus microcarpus 441</name>
    <dbReference type="NCBI Taxonomy" id="765257"/>
    <lineage>
        <taxon>Eukaryota</taxon>
        <taxon>Fungi</taxon>
        <taxon>Dikarya</taxon>
        <taxon>Basidiomycota</taxon>
        <taxon>Agaricomycotina</taxon>
        <taxon>Agaricomycetes</taxon>
        <taxon>Agaricomycetidae</taxon>
        <taxon>Boletales</taxon>
        <taxon>Sclerodermatineae</taxon>
        <taxon>Pisolithaceae</taxon>
        <taxon>Pisolithus</taxon>
    </lineage>
</organism>
<dbReference type="Proteomes" id="UP000054018">
    <property type="component" value="Unassembled WGS sequence"/>
</dbReference>
<keyword evidence="2" id="KW-1185">Reference proteome</keyword>
<dbReference type="HOGENOM" id="CLU_048921_0_0_1"/>
<reference evidence="1 2" key="1">
    <citation type="submission" date="2014-04" db="EMBL/GenBank/DDBJ databases">
        <authorList>
            <consortium name="DOE Joint Genome Institute"/>
            <person name="Kuo A."/>
            <person name="Kohler A."/>
            <person name="Costa M.D."/>
            <person name="Nagy L.G."/>
            <person name="Floudas D."/>
            <person name="Copeland A."/>
            <person name="Barry K.W."/>
            <person name="Cichocki N."/>
            <person name="Veneault-Fourrey C."/>
            <person name="LaButti K."/>
            <person name="Lindquist E.A."/>
            <person name="Lipzen A."/>
            <person name="Lundell T."/>
            <person name="Morin E."/>
            <person name="Murat C."/>
            <person name="Sun H."/>
            <person name="Tunlid A."/>
            <person name="Henrissat B."/>
            <person name="Grigoriev I.V."/>
            <person name="Hibbett D.S."/>
            <person name="Martin F."/>
            <person name="Nordberg H.P."/>
            <person name="Cantor M.N."/>
            <person name="Hua S.X."/>
        </authorList>
    </citation>
    <scope>NUCLEOTIDE SEQUENCE [LARGE SCALE GENOMIC DNA]</scope>
    <source>
        <strain evidence="1 2">441</strain>
    </source>
</reference>
<reference evidence="2" key="2">
    <citation type="submission" date="2015-01" db="EMBL/GenBank/DDBJ databases">
        <title>Evolutionary Origins and Diversification of the Mycorrhizal Mutualists.</title>
        <authorList>
            <consortium name="DOE Joint Genome Institute"/>
            <consortium name="Mycorrhizal Genomics Consortium"/>
            <person name="Kohler A."/>
            <person name="Kuo A."/>
            <person name="Nagy L.G."/>
            <person name="Floudas D."/>
            <person name="Copeland A."/>
            <person name="Barry K.W."/>
            <person name="Cichocki N."/>
            <person name="Veneault-Fourrey C."/>
            <person name="LaButti K."/>
            <person name="Lindquist E.A."/>
            <person name="Lipzen A."/>
            <person name="Lundell T."/>
            <person name="Morin E."/>
            <person name="Murat C."/>
            <person name="Riley R."/>
            <person name="Ohm R."/>
            <person name="Sun H."/>
            <person name="Tunlid A."/>
            <person name="Henrissat B."/>
            <person name="Grigoriev I.V."/>
            <person name="Hibbett D.S."/>
            <person name="Martin F."/>
        </authorList>
    </citation>
    <scope>NUCLEOTIDE SEQUENCE [LARGE SCALE GENOMIC DNA]</scope>
    <source>
        <strain evidence="2">441</strain>
    </source>
</reference>
<accession>A0A0C9XY93</accession>
<gene>
    <name evidence="1" type="ORF">PISMIDRAFT_685300</name>
</gene>
<evidence type="ECO:0000313" key="2">
    <source>
        <dbReference type="Proteomes" id="UP000054018"/>
    </source>
</evidence>